<dbReference type="WBParaSite" id="jg21186">
    <property type="protein sequence ID" value="jg21186"/>
    <property type="gene ID" value="jg21186"/>
</dbReference>
<sequence length="77" mass="8858">MLCVPISFSVTLVILTCLLISPDETALAEHTFSVSFDDYTLSFFCESNIAYAFQKLDEENFGYFINMLFDWIPIQDL</sequence>
<evidence type="ECO:0000313" key="2">
    <source>
        <dbReference type="Proteomes" id="UP000887574"/>
    </source>
</evidence>
<accession>A0A915DMN3</accession>
<protein>
    <submittedName>
        <fullName evidence="3">MHC class II antigen beta chain</fullName>
    </submittedName>
</protein>
<feature type="signal peptide" evidence="1">
    <location>
        <begin position="1"/>
        <end position="28"/>
    </location>
</feature>
<keyword evidence="2" id="KW-1185">Reference proteome</keyword>
<proteinExistence type="predicted"/>
<feature type="chain" id="PRO_5037272012" evidence="1">
    <location>
        <begin position="29"/>
        <end position="77"/>
    </location>
</feature>
<keyword evidence="1" id="KW-0732">Signal</keyword>
<organism evidence="2 3">
    <name type="scientific">Ditylenchus dipsaci</name>
    <dbReference type="NCBI Taxonomy" id="166011"/>
    <lineage>
        <taxon>Eukaryota</taxon>
        <taxon>Metazoa</taxon>
        <taxon>Ecdysozoa</taxon>
        <taxon>Nematoda</taxon>
        <taxon>Chromadorea</taxon>
        <taxon>Rhabditida</taxon>
        <taxon>Tylenchina</taxon>
        <taxon>Tylenchomorpha</taxon>
        <taxon>Sphaerularioidea</taxon>
        <taxon>Anguinidae</taxon>
        <taxon>Anguininae</taxon>
        <taxon>Ditylenchus</taxon>
    </lineage>
</organism>
<evidence type="ECO:0000313" key="3">
    <source>
        <dbReference type="WBParaSite" id="jg21186"/>
    </source>
</evidence>
<dbReference type="AlphaFoldDB" id="A0A915DMN3"/>
<reference evidence="3" key="1">
    <citation type="submission" date="2022-11" db="UniProtKB">
        <authorList>
            <consortium name="WormBaseParasite"/>
        </authorList>
    </citation>
    <scope>IDENTIFICATION</scope>
</reference>
<name>A0A915DMN3_9BILA</name>
<evidence type="ECO:0000256" key="1">
    <source>
        <dbReference type="SAM" id="SignalP"/>
    </source>
</evidence>
<dbReference type="Proteomes" id="UP000887574">
    <property type="component" value="Unplaced"/>
</dbReference>